<reference evidence="6" key="3">
    <citation type="submission" date="2020-05" db="UniProtKB">
        <authorList>
            <consortium name="EnsemblMetazoa"/>
        </authorList>
    </citation>
    <scope>IDENTIFICATION</scope>
    <source>
        <strain evidence="6">USDA</strain>
    </source>
</reference>
<dbReference type="PIRSF" id="PIRSF001529">
    <property type="entry name" value="Ser-tRNA-synth_IIa"/>
    <property type="match status" value="1"/>
</dbReference>
<dbReference type="OMA" id="YQTHHEQ"/>
<proteinExistence type="inferred from homology"/>
<dbReference type="PANTHER" id="PTHR11778">
    <property type="entry name" value="SERYL-TRNA SYNTHETASE"/>
    <property type="match status" value="1"/>
</dbReference>
<dbReference type="HOGENOM" id="CLU_031998_0_0_1"/>
<dbReference type="eggNOG" id="KOG2509">
    <property type="taxonomic scope" value="Eukaryota"/>
</dbReference>
<dbReference type="EC" id="6.1.1.11" evidence="5"/>
<dbReference type="FunCoup" id="E0VBG1">
    <property type="interactions" value="46"/>
</dbReference>
<protein>
    <submittedName>
        <fullName evidence="5 6">Seryl-tRNA synthetase, putative</fullName>
        <ecNumber evidence="5">6.1.1.11</ecNumber>
    </submittedName>
</protein>
<dbReference type="AlphaFoldDB" id="E0VBG1"/>
<dbReference type="Pfam" id="PF00587">
    <property type="entry name" value="tRNA-synt_2b"/>
    <property type="match status" value="1"/>
</dbReference>
<evidence type="ECO:0000256" key="1">
    <source>
        <dbReference type="ARBA" id="ARBA00010728"/>
    </source>
</evidence>
<dbReference type="InterPro" id="IPR042103">
    <property type="entry name" value="SerRS_1_N_sf"/>
</dbReference>
<dbReference type="EMBL" id="AAZO01000712">
    <property type="status" value="NOT_ANNOTATED_CDS"/>
    <property type="molecule type" value="Genomic_DNA"/>
</dbReference>
<evidence type="ECO:0000313" key="5">
    <source>
        <dbReference type="EMBL" id="EEB10717.1"/>
    </source>
</evidence>
<dbReference type="GO" id="GO:0005524">
    <property type="term" value="F:ATP binding"/>
    <property type="evidence" value="ECO:0007669"/>
    <property type="project" value="InterPro"/>
</dbReference>
<dbReference type="SUPFAM" id="SSF46589">
    <property type="entry name" value="tRNA-binding arm"/>
    <property type="match status" value="1"/>
</dbReference>
<evidence type="ECO:0000256" key="3">
    <source>
        <dbReference type="SAM" id="Coils"/>
    </source>
</evidence>
<dbReference type="GO" id="GO:0004828">
    <property type="term" value="F:serine-tRNA ligase activity"/>
    <property type="evidence" value="ECO:0007669"/>
    <property type="project" value="UniProtKB-EC"/>
</dbReference>
<dbReference type="InParanoid" id="E0VBG1"/>
<dbReference type="GO" id="GO:0006434">
    <property type="term" value="P:seryl-tRNA aminoacylation"/>
    <property type="evidence" value="ECO:0007669"/>
    <property type="project" value="InterPro"/>
</dbReference>
<evidence type="ECO:0000259" key="4">
    <source>
        <dbReference type="Pfam" id="PF00587"/>
    </source>
</evidence>
<dbReference type="VEuPathDB" id="VectorBase:PHUM060640"/>
<sequence length="462" mass="53586">MALYIKNVFKSQQKKIIARYIWMSKLTANCLPPLATTLTQPYIDLEKKFEEISKLKQNVDRRKLEIDPLKLKSLWDFLKYLELTKLQLEKRKTQIADNIKDLKKIGNDGEAKQEMEKLKIEGRIVREDLKTLMKAFWEVEEKVIMKGLSLPNELHKDTPDGEDKIVHQYKDRPIINQKYSHLDIGQKQNLIDYRDPSLCYLKSEAALFELATSSYFSEGLKADEYIPFSNPDFVRSLVVEGCGADHSDPNSIFTVLLPNEKVQPNYRLHLVGGASIYPFCAFHTKYTIGFSSLPLKYFTVGRQYKPTLQEQDDESSSGLFNLWQRTCVDMFALTADNYNEMMSIFGKTLNIVINLYEQLGHHFRVVYVNASSLECWECLRASIQMYSCHEQKYIEVGNISISDKYICQRLLMSYQMADKDDKSRFMKLVSGTIVDVPKLLGCLIEEQEDEDKKFPIPDFLVI</sequence>
<dbReference type="SUPFAM" id="SSF55681">
    <property type="entry name" value="Class II aaRS and biotin synthetases"/>
    <property type="match status" value="1"/>
</dbReference>
<dbReference type="Gene3D" id="3.30.930.10">
    <property type="entry name" value="Bira Bifunctional Protein, Domain 2"/>
    <property type="match status" value="1"/>
</dbReference>
<dbReference type="InterPro" id="IPR002314">
    <property type="entry name" value="aa-tRNA-synt_IIb"/>
</dbReference>
<dbReference type="InterPro" id="IPR045864">
    <property type="entry name" value="aa-tRNA-synth_II/BPL/LPL"/>
</dbReference>
<reference evidence="5" key="2">
    <citation type="submission" date="2007-04" db="EMBL/GenBank/DDBJ databases">
        <title>The genome of the human body louse.</title>
        <authorList>
            <consortium name="The Human Body Louse Genome Consortium"/>
            <person name="Kirkness E."/>
            <person name="Walenz B."/>
            <person name="Hass B."/>
            <person name="Bruggner R."/>
            <person name="Strausberg R."/>
        </authorList>
    </citation>
    <scope>NUCLEOTIDE SEQUENCE</scope>
    <source>
        <strain evidence="5">USDA</strain>
    </source>
</reference>
<comment type="similarity">
    <text evidence="1">Belongs to the class-II aminoacyl-tRNA synthetase family. Type-1 seryl-tRNA synthetase subfamily.</text>
</comment>
<evidence type="ECO:0000313" key="6">
    <source>
        <dbReference type="EnsemblMetazoa" id="PHUM060640-PA"/>
    </source>
</evidence>
<evidence type="ECO:0000313" key="7">
    <source>
        <dbReference type="Proteomes" id="UP000009046"/>
    </source>
</evidence>
<feature type="coiled-coil region" evidence="3">
    <location>
        <begin position="45"/>
        <end position="105"/>
    </location>
</feature>
<gene>
    <name evidence="6" type="primary">8230983</name>
    <name evidence="5" type="ORF">Phum_PHUM060640</name>
</gene>
<dbReference type="CTD" id="8230983"/>
<dbReference type="OrthoDB" id="24683at2759"/>
<evidence type="ECO:0000256" key="2">
    <source>
        <dbReference type="PIRSR" id="PIRSR001529-1"/>
    </source>
</evidence>
<dbReference type="InterPro" id="IPR002317">
    <property type="entry name" value="Ser-tRNA-ligase_type_1"/>
</dbReference>
<dbReference type="EMBL" id="DS235030">
    <property type="protein sequence ID" value="EEB10717.1"/>
    <property type="molecule type" value="Genomic_DNA"/>
</dbReference>
<feature type="domain" description="Aminoacyl-tRNA synthetase class II (G/ P/ S/T)" evidence="4">
    <location>
        <begin position="271"/>
        <end position="446"/>
    </location>
</feature>
<dbReference type="STRING" id="121224.E0VBG1"/>
<keyword evidence="3" id="KW-0175">Coiled coil</keyword>
<dbReference type="Gene3D" id="1.10.287.40">
    <property type="entry name" value="Serine-tRNA synthetase, tRNA binding domain"/>
    <property type="match status" value="1"/>
</dbReference>
<organism>
    <name type="scientific">Pediculus humanus subsp. corporis</name>
    <name type="common">Body louse</name>
    <dbReference type="NCBI Taxonomy" id="121224"/>
    <lineage>
        <taxon>Eukaryota</taxon>
        <taxon>Metazoa</taxon>
        <taxon>Ecdysozoa</taxon>
        <taxon>Arthropoda</taxon>
        <taxon>Hexapoda</taxon>
        <taxon>Insecta</taxon>
        <taxon>Pterygota</taxon>
        <taxon>Neoptera</taxon>
        <taxon>Paraneoptera</taxon>
        <taxon>Psocodea</taxon>
        <taxon>Troctomorpha</taxon>
        <taxon>Phthiraptera</taxon>
        <taxon>Anoplura</taxon>
        <taxon>Pediculidae</taxon>
        <taxon>Pediculus</taxon>
    </lineage>
</organism>
<name>E0VBG1_PEDHC</name>
<feature type="site" description="Important for serine binding" evidence="2">
    <location>
        <position position="432"/>
    </location>
</feature>
<reference evidence="5" key="1">
    <citation type="submission" date="2007-04" db="EMBL/GenBank/DDBJ databases">
        <title>Annotation of Pediculus humanus corporis strain USDA.</title>
        <authorList>
            <person name="Kirkness E."/>
            <person name="Hannick L."/>
            <person name="Hass B."/>
            <person name="Bruggner R."/>
            <person name="Lawson D."/>
            <person name="Bidwell S."/>
            <person name="Joardar V."/>
            <person name="Caler E."/>
            <person name="Walenz B."/>
            <person name="Inman J."/>
            <person name="Schobel S."/>
            <person name="Galinsky K."/>
            <person name="Amedeo P."/>
            <person name="Strausberg R."/>
        </authorList>
    </citation>
    <scope>NUCLEOTIDE SEQUENCE</scope>
    <source>
        <strain evidence="5">USDA</strain>
    </source>
</reference>
<dbReference type="Proteomes" id="UP000009046">
    <property type="component" value="Unassembled WGS sequence"/>
</dbReference>
<accession>E0VBG1</accession>
<dbReference type="KEGG" id="phu:Phum_PHUM060640"/>
<dbReference type="EnsemblMetazoa" id="PHUM060640-RA">
    <property type="protein sequence ID" value="PHUM060640-PA"/>
    <property type="gene ID" value="PHUM060640"/>
</dbReference>
<keyword evidence="7" id="KW-1185">Reference proteome</keyword>
<keyword evidence="5" id="KW-0436">Ligase</keyword>
<keyword evidence="5" id="KW-0030">Aminoacyl-tRNA synthetase</keyword>
<dbReference type="RefSeq" id="XP_002423455.1">
    <property type="nucleotide sequence ID" value="XM_002423410.1"/>
</dbReference>
<dbReference type="InterPro" id="IPR010978">
    <property type="entry name" value="tRNA-bd_arm"/>
</dbReference>
<dbReference type="GeneID" id="8230983"/>